<feature type="compositionally biased region" description="Basic and acidic residues" evidence="5">
    <location>
        <begin position="86"/>
        <end position="97"/>
    </location>
</feature>
<comment type="similarity">
    <text evidence="4">Belongs to the EMC2 family.</text>
</comment>
<dbReference type="AlphaFoldDB" id="A0A1Q9EW37"/>
<dbReference type="Pfam" id="PF22890">
    <property type="entry name" value="TPR_EMC2"/>
    <property type="match status" value="1"/>
</dbReference>
<dbReference type="InterPro" id="IPR003409">
    <property type="entry name" value="MORN"/>
</dbReference>
<comment type="subcellular location">
    <subcellularLocation>
        <location evidence="4">Endoplasmic reticulum membrane</location>
        <topology evidence="4">Peripheral membrane protein</topology>
        <orientation evidence="4">Cytoplasmic side</orientation>
    </subcellularLocation>
</comment>
<dbReference type="InterPro" id="IPR011990">
    <property type="entry name" value="TPR-like_helical_dom_sf"/>
</dbReference>
<evidence type="ECO:0000256" key="2">
    <source>
        <dbReference type="ARBA" id="ARBA00022803"/>
    </source>
</evidence>
<evidence type="ECO:0000259" key="6">
    <source>
        <dbReference type="Pfam" id="PF22890"/>
    </source>
</evidence>
<proteinExistence type="inferred from homology"/>
<dbReference type="InterPro" id="IPR055217">
    <property type="entry name" value="TPR_EMC2"/>
</dbReference>
<evidence type="ECO:0000313" key="8">
    <source>
        <dbReference type="Proteomes" id="UP000186817"/>
    </source>
</evidence>
<dbReference type="PANTHER" id="PTHR12760">
    <property type="entry name" value="TETRATRICOPEPTIDE REPEAT PROTEIN"/>
    <property type="match status" value="1"/>
</dbReference>
<protein>
    <recommendedName>
        <fullName evidence="4">ER membrane protein complex subunit 2</fullName>
    </recommendedName>
</protein>
<keyword evidence="8" id="KW-1185">Reference proteome</keyword>
<dbReference type="Proteomes" id="UP000186817">
    <property type="component" value="Unassembled WGS sequence"/>
</dbReference>
<dbReference type="EMBL" id="LSRX01000056">
    <property type="protein sequence ID" value="OLQ11668.1"/>
    <property type="molecule type" value="Genomic_DNA"/>
</dbReference>
<keyword evidence="4" id="KW-0472">Membrane</keyword>
<evidence type="ECO:0000256" key="5">
    <source>
        <dbReference type="SAM" id="MobiDB-lite"/>
    </source>
</evidence>
<dbReference type="PROSITE" id="PS50005">
    <property type="entry name" value="TPR"/>
    <property type="match status" value="1"/>
</dbReference>
<feature type="domain" description="EMC2 TPR-like" evidence="6">
    <location>
        <begin position="396"/>
        <end position="504"/>
    </location>
</feature>
<feature type="region of interest" description="Disordered" evidence="5">
    <location>
        <begin position="14"/>
        <end position="40"/>
    </location>
</feature>
<keyword evidence="4" id="KW-0256">Endoplasmic reticulum</keyword>
<evidence type="ECO:0000256" key="3">
    <source>
        <dbReference type="PROSITE-ProRule" id="PRU00339"/>
    </source>
</evidence>
<dbReference type="Gene3D" id="1.25.40.10">
    <property type="entry name" value="Tetratricopeptide repeat domain"/>
    <property type="match status" value="1"/>
</dbReference>
<keyword evidence="2 3" id="KW-0802">TPR repeat</keyword>
<evidence type="ECO:0000256" key="4">
    <source>
        <dbReference type="RuleBase" id="RU367091"/>
    </source>
</evidence>
<keyword evidence="1" id="KW-0677">Repeat</keyword>
<evidence type="ECO:0000256" key="1">
    <source>
        <dbReference type="ARBA" id="ARBA00022737"/>
    </source>
</evidence>
<organism evidence="7 8">
    <name type="scientific">Symbiodinium microadriaticum</name>
    <name type="common">Dinoflagellate</name>
    <name type="synonym">Zooxanthella microadriatica</name>
    <dbReference type="NCBI Taxonomy" id="2951"/>
    <lineage>
        <taxon>Eukaryota</taxon>
        <taxon>Sar</taxon>
        <taxon>Alveolata</taxon>
        <taxon>Dinophyceae</taxon>
        <taxon>Suessiales</taxon>
        <taxon>Symbiodiniaceae</taxon>
        <taxon>Symbiodinium</taxon>
    </lineage>
</organism>
<accession>A0A1Q9EW37</accession>
<comment type="subunit">
    <text evidence="4">Component of the ER membrane protein complex (EMC).</text>
</comment>
<dbReference type="OrthoDB" id="124397at2759"/>
<feature type="region of interest" description="Disordered" evidence="5">
    <location>
        <begin position="78"/>
        <end position="97"/>
    </location>
</feature>
<dbReference type="GO" id="GO:0072546">
    <property type="term" value="C:EMC complex"/>
    <property type="evidence" value="ECO:0007669"/>
    <property type="project" value="UniProtKB-UniRule"/>
</dbReference>
<feature type="repeat" description="TPR" evidence="3">
    <location>
        <begin position="461"/>
        <end position="494"/>
    </location>
</feature>
<dbReference type="SMART" id="SM00028">
    <property type="entry name" value="TPR"/>
    <property type="match status" value="3"/>
</dbReference>
<comment type="function">
    <text evidence="4">Part of the endoplasmic reticulum membrane protein complex (EMC) that enables the energy-independent insertion into endoplasmic reticulum membranes of newly synthesized membrane proteins.</text>
</comment>
<gene>
    <name evidence="7" type="primary">Emc2</name>
    <name evidence="7" type="ORF">AK812_SmicGene4465</name>
</gene>
<reference evidence="7 8" key="1">
    <citation type="submission" date="2016-02" db="EMBL/GenBank/DDBJ databases">
        <title>Genome analysis of coral dinoflagellate symbionts highlights evolutionary adaptations to a symbiotic lifestyle.</title>
        <authorList>
            <person name="Aranda M."/>
            <person name="Li Y."/>
            <person name="Liew Y.J."/>
            <person name="Baumgarten S."/>
            <person name="Simakov O."/>
            <person name="Wilson M."/>
            <person name="Piel J."/>
            <person name="Ashoor H."/>
            <person name="Bougouffa S."/>
            <person name="Bajic V.B."/>
            <person name="Ryu T."/>
            <person name="Ravasi T."/>
            <person name="Bayer T."/>
            <person name="Micklem G."/>
            <person name="Kim H."/>
            <person name="Bhak J."/>
            <person name="Lajeunesse T.C."/>
            <person name="Voolstra C.R."/>
        </authorList>
    </citation>
    <scope>NUCLEOTIDE SEQUENCE [LARGE SCALE GENOMIC DNA]</scope>
    <source>
        <strain evidence="7 8">CCMP2467</strain>
    </source>
</reference>
<dbReference type="SUPFAM" id="SSF82185">
    <property type="entry name" value="Histone H3 K4-specific methyltransferase SET7/9 N-terminal domain"/>
    <property type="match status" value="2"/>
</dbReference>
<dbReference type="InterPro" id="IPR019734">
    <property type="entry name" value="TPR_rpt"/>
</dbReference>
<dbReference type="Pfam" id="PF02493">
    <property type="entry name" value="MORN"/>
    <property type="match status" value="2"/>
</dbReference>
<dbReference type="InterPro" id="IPR039856">
    <property type="entry name" value="EMC2-like"/>
</dbReference>
<dbReference type="SUPFAM" id="SSF48452">
    <property type="entry name" value="TPR-like"/>
    <property type="match status" value="1"/>
</dbReference>
<name>A0A1Q9EW37_SYMMI</name>
<comment type="caution">
    <text evidence="7">The sequence shown here is derived from an EMBL/GenBank/DDBJ whole genome shotgun (WGS) entry which is preliminary data.</text>
</comment>
<evidence type="ECO:0000313" key="7">
    <source>
        <dbReference type="EMBL" id="OLQ11668.1"/>
    </source>
</evidence>
<sequence>MVFTDGSVYRNQDGSRGLGARCHTEKGERSPLSAPIYTGPWKNDEPGTGYADILYPSGHRYKGKVCDGCRDGKGSLWHQGPGLRAEGAERAGARRNGLREGKGRFEYARSKDTLSYYDGEWEEDQPQGTGTFVDEHGQEFCDREFEQGDLVGSRLTGRSKRIFSVKTISSVSLQKPSSSKVLPGPKKEIPHAGTVCQNAGLLPEEEPAQTRVIDVGSGVSNARSCRGTSSRRKDLLVYAGPTFTGSSHNIPTRLATALAQGDKIYLARCLVQKDKARKRPAVGKPDRSIGRGMAIAMGHAMEPGQYEGMIAKAQSGSATSAAELLQFMRTHKIHQPELVLLHGARLLKGSVRALGNEVWTVMEQTFLAAAELGCDQWRDYCLKELTKKFPSSLRVERLKGIEKESLADWKEAEKIYQKILAAKPEDTVTHKRLIAMYKQSGKVPEAIESINTYLETFSTDSEVWHELGELYVESGMLQRAVFCFEELIVHNPRSMYNILTYAELLYSTGDLETSRKYFSLAAYLDGANLRALWGLVACNMALMEKDKTREKSKQLQELQKFTVQRLRSAYKDFGAGHGKAALTLLAAAPVAS</sequence>